<dbReference type="InterPro" id="IPR004754">
    <property type="entry name" value="Amino_acid_antiprt"/>
</dbReference>
<organism evidence="10 11">
    <name type="scientific">Bifidobacterium canis</name>
    <dbReference type="NCBI Taxonomy" id="2610880"/>
    <lineage>
        <taxon>Bacteria</taxon>
        <taxon>Bacillati</taxon>
        <taxon>Actinomycetota</taxon>
        <taxon>Actinomycetes</taxon>
        <taxon>Bifidobacteriales</taxon>
        <taxon>Bifidobacteriaceae</taxon>
        <taxon>Bifidobacterium</taxon>
    </lineage>
</organism>
<feature type="transmembrane region" description="Helical" evidence="9">
    <location>
        <begin position="371"/>
        <end position="390"/>
    </location>
</feature>
<dbReference type="PANTHER" id="PTHR42770">
    <property type="entry name" value="AMINO ACID TRANSPORTER-RELATED"/>
    <property type="match status" value="1"/>
</dbReference>
<evidence type="ECO:0000256" key="8">
    <source>
        <dbReference type="ARBA" id="ARBA00023136"/>
    </source>
</evidence>
<reference evidence="10 11" key="1">
    <citation type="submission" date="2019-09" db="EMBL/GenBank/DDBJ databases">
        <title>Bifidobacterium canis sp. nov., isolated from the digestive tract of German Shepherd dog puppy.</title>
        <authorList>
            <person name="Bunesova V."/>
        </authorList>
    </citation>
    <scope>NUCLEOTIDE SEQUENCE [LARGE SCALE GENOMIC DNA]</scope>
    <source>
        <strain evidence="10 11">GSD1FS</strain>
    </source>
</reference>
<keyword evidence="3" id="KW-0813">Transport</keyword>
<keyword evidence="5 9" id="KW-0812">Transmembrane</keyword>
<evidence type="ECO:0000256" key="7">
    <source>
        <dbReference type="ARBA" id="ARBA00022989"/>
    </source>
</evidence>
<evidence type="ECO:0000256" key="4">
    <source>
        <dbReference type="ARBA" id="ARBA00022475"/>
    </source>
</evidence>
<feature type="transmembrane region" description="Helical" evidence="9">
    <location>
        <begin position="42"/>
        <end position="62"/>
    </location>
</feature>
<feature type="transmembrane region" description="Helical" evidence="9">
    <location>
        <begin position="116"/>
        <end position="138"/>
    </location>
</feature>
<dbReference type="Gene3D" id="1.20.1740.10">
    <property type="entry name" value="Amino acid/polyamine transporter I"/>
    <property type="match status" value="1"/>
</dbReference>
<evidence type="ECO:0000256" key="2">
    <source>
        <dbReference type="ARBA" id="ARBA00008220"/>
    </source>
</evidence>
<dbReference type="Proteomes" id="UP000487882">
    <property type="component" value="Unassembled WGS sequence"/>
</dbReference>
<dbReference type="GO" id="GO:0006865">
    <property type="term" value="P:amino acid transport"/>
    <property type="evidence" value="ECO:0007669"/>
    <property type="project" value="UniProtKB-KW"/>
</dbReference>
<dbReference type="PIRSF" id="PIRSF006060">
    <property type="entry name" value="AA_transporter"/>
    <property type="match status" value="1"/>
</dbReference>
<feature type="transmembrane region" description="Helical" evidence="9">
    <location>
        <begin position="191"/>
        <end position="218"/>
    </location>
</feature>
<keyword evidence="11" id="KW-1185">Reference proteome</keyword>
<evidence type="ECO:0000256" key="5">
    <source>
        <dbReference type="ARBA" id="ARBA00022692"/>
    </source>
</evidence>
<feature type="transmembrane region" description="Helical" evidence="9">
    <location>
        <begin position="271"/>
        <end position="294"/>
    </location>
</feature>
<keyword evidence="4" id="KW-1003">Cell membrane</keyword>
<dbReference type="PANTHER" id="PTHR42770:SF4">
    <property type="entry name" value="ARGININE_ORNITHINE ANTIPORTER-RELATED"/>
    <property type="match status" value="1"/>
</dbReference>
<feature type="transmembrane region" description="Helical" evidence="9">
    <location>
        <begin position="433"/>
        <end position="451"/>
    </location>
</feature>
<feature type="transmembrane region" description="Helical" evidence="9">
    <location>
        <begin position="457"/>
        <end position="476"/>
    </location>
</feature>
<dbReference type="NCBIfam" id="TIGR00905">
    <property type="entry name" value="2A0302"/>
    <property type="match status" value="1"/>
</dbReference>
<feature type="transmembrane region" description="Helical" evidence="9">
    <location>
        <begin position="238"/>
        <end position="259"/>
    </location>
</feature>
<dbReference type="InterPro" id="IPR050367">
    <property type="entry name" value="APC_superfamily"/>
</dbReference>
<feature type="transmembrane region" description="Helical" evidence="9">
    <location>
        <begin position="74"/>
        <end position="95"/>
    </location>
</feature>
<dbReference type="GO" id="GO:0022857">
    <property type="term" value="F:transmembrane transporter activity"/>
    <property type="evidence" value="ECO:0007669"/>
    <property type="project" value="InterPro"/>
</dbReference>
<accession>A0A7K1J7T1</accession>
<name>A0A7K1J7T1_9BIFI</name>
<comment type="similarity">
    <text evidence="2">Belongs to the amino acid-polyamine-organocation (APC) superfamily. Basic amino acid/polyamine antiporter (APA) (TC 2.A.3.2) family.</text>
</comment>
<sequence length="519" mass="55642">MAAKTGNVTGTASGGAATDVTSAQGSAVAEGNANARGRVGFVGLYALVVSAMVGGGVFSLPQNMAQYAAPGAQLIAWLITGVGMWFIVDMFRLLTAAKPELSDGLYTYAERGFGRFIGFLVAYGYWICNCFSIIAYGVLVMSTLNIFFPGSFESGNNLASVIGASVILWIMYIIAKFGIKTGATINVVGTICKIVPVLVFIVALLTIFKGATFVHAFWGTASSGEPLKFSFSGVGSQVSNSMLVTLWLFIGMEGAVVLSGSARSPKDVSRATTAGFTTVLVLYVLVSLLPLGVYSEQDIGGMSNPSMSVIMQRSFGTWGEVMVNIGVIVSVLFSWLVWLIMISQMPLYAARDGIFPRVCLRTNKHGAPTTGLLWSALVCQALFIACYFVQGDAWNVMISITSVMSMPCYLLCCLYLCKIAFRERDLWKTRGISRTHAIVTGVVSVLFALFLVESAGLQYLMIACVIFAIGLPIFIIARFQHNPGIKVCELLSRPGWVLFALIIVVGICGIFYTLHAGPF</sequence>
<dbReference type="GO" id="GO:0005886">
    <property type="term" value="C:plasma membrane"/>
    <property type="evidence" value="ECO:0007669"/>
    <property type="project" value="UniProtKB-SubCell"/>
</dbReference>
<keyword evidence="6" id="KW-0029">Amino-acid transport</keyword>
<feature type="transmembrane region" description="Helical" evidence="9">
    <location>
        <begin position="396"/>
        <end position="421"/>
    </location>
</feature>
<keyword evidence="8 9" id="KW-0472">Membrane</keyword>
<gene>
    <name evidence="10" type="ORF">GSD1FS_1917</name>
</gene>
<evidence type="ECO:0000313" key="10">
    <source>
        <dbReference type="EMBL" id="MUH60535.1"/>
    </source>
</evidence>
<evidence type="ECO:0000256" key="6">
    <source>
        <dbReference type="ARBA" id="ARBA00022970"/>
    </source>
</evidence>
<evidence type="ECO:0000313" key="11">
    <source>
        <dbReference type="Proteomes" id="UP000487882"/>
    </source>
</evidence>
<feature type="transmembrane region" description="Helical" evidence="9">
    <location>
        <begin position="496"/>
        <end position="514"/>
    </location>
</feature>
<dbReference type="Pfam" id="PF13520">
    <property type="entry name" value="AA_permease_2"/>
    <property type="match status" value="1"/>
</dbReference>
<comment type="caution">
    <text evidence="10">The sequence shown here is derived from an EMBL/GenBank/DDBJ whole genome shotgun (WGS) entry which is preliminary data.</text>
</comment>
<evidence type="ECO:0000256" key="1">
    <source>
        <dbReference type="ARBA" id="ARBA00004651"/>
    </source>
</evidence>
<feature type="transmembrane region" description="Helical" evidence="9">
    <location>
        <begin position="321"/>
        <end position="341"/>
    </location>
</feature>
<evidence type="ECO:0000256" key="9">
    <source>
        <dbReference type="SAM" id="Phobius"/>
    </source>
</evidence>
<evidence type="ECO:0000256" key="3">
    <source>
        <dbReference type="ARBA" id="ARBA00022448"/>
    </source>
</evidence>
<dbReference type="RefSeq" id="WP_343030273.1">
    <property type="nucleotide sequence ID" value="NZ_WNLP01000014.1"/>
</dbReference>
<dbReference type="InterPro" id="IPR002293">
    <property type="entry name" value="AA/rel_permease1"/>
</dbReference>
<proteinExistence type="inferred from homology"/>
<keyword evidence="7 9" id="KW-1133">Transmembrane helix</keyword>
<feature type="transmembrane region" description="Helical" evidence="9">
    <location>
        <begin position="158"/>
        <end position="179"/>
    </location>
</feature>
<dbReference type="EMBL" id="WNLP01000014">
    <property type="protein sequence ID" value="MUH60535.1"/>
    <property type="molecule type" value="Genomic_DNA"/>
</dbReference>
<dbReference type="AlphaFoldDB" id="A0A7K1J7T1"/>
<comment type="subcellular location">
    <subcellularLocation>
        <location evidence="1">Cell membrane</location>
        <topology evidence="1">Multi-pass membrane protein</topology>
    </subcellularLocation>
</comment>
<protein>
    <submittedName>
        <fullName evidence="10">Arginine:agmatine antiporter</fullName>
    </submittedName>
</protein>